<proteinExistence type="predicted"/>
<sequence>MSALRRFFTALNLHIAAVVVLLGVVLFLGIEVLVAFHQAGAAQSASFEQQQALYAQLQAQLAHLQGLPDKVNQSREDANHFYEKRLAPNYSTVAAELGDIEVKNQVRLTRAQYTAGPAIDGLHEVRIDANLSGDYAPLMHFINDLERDKNHVFFIINGITLTGQQGGLVNLRLRMTTYLQAGANDLPSNVGDAGAESASSGEVQ</sequence>
<protein>
    <recommendedName>
        <fullName evidence="3">General secretion pathway protein GspM</fullName>
    </recommendedName>
</protein>
<reference evidence="1 2" key="1">
    <citation type="submission" date="2020-08" db="EMBL/GenBank/DDBJ databases">
        <title>Genomic Encyclopedia of Type Strains, Phase IV (KMG-IV): sequencing the most valuable type-strain genomes for metagenomic binning, comparative biology and taxonomic classification.</title>
        <authorList>
            <person name="Goeker M."/>
        </authorList>
    </citation>
    <scope>NUCLEOTIDE SEQUENCE [LARGE SCALE GENOMIC DNA]</scope>
    <source>
        <strain evidence="1 2">DSM 103733</strain>
    </source>
</reference>
<dbReference type="Proteomes" id="UP000538666">
    <property type="component" value="Unassembled WGS sequence"/>
</dbReference>
<evidence type="ECO:0000313" key="1">
    <source>
        <dbReference type="EMBL" id="MBB6142333.1"/>
    </source>
</evidence>
<name>A0A841JM78_9BACT</name>
<dbReference type="RefSeq" id="WP_050057580.1">
    <property type="nucleotide sequence ID" value="NZ_JACHEK010000001.1"/>
</dbReference>
<dbReference type="AlphaFoldDB" id="A0A841JM78"/>
<organism evidence="1 2">
    <name type="scientific">Silvibacterium bohemicum</name>
    <dbReference type="NCBI Taxonomy" id="1577686"/>
    <lineage>
        <taxon>Bacteria</taxon>
        <taxon>Pseudomonadati</taxon>
        <taxon>Acidobacteriota</taxon>
        <taxon>Terriglobia</taxon>
        <taxon>Terriglobales</taxon>
        <taxon>Acidobacteriaceae</taxon>
        <taxon>Silvibacterium</taxon>
    </lineage>
</organism>
<dbReference type="Gene3D" id="3.30.70.60">
    <property type="match status" value="1"/>
</dbReference>
<evidence type="ECO:0000313" key="2">
    <source>
        <dbReference type="Proteomes" id="UP000538666"/>
    </source>
</evidence>
<evidence type="ECO:0008006" key="3">
    <source>
        <dbReference type="Google" id="ProtNLM"/>
    </source>
</evidence>
<dbReference type="OrthoDB" id="119801at2"/>
<gene>
    <name evidence="1" type="ORF">HNQ77_000271</name>
</gene>
<dbReference type="InterPro" id="IPR014717">
    <property type="entry name" value="Transl_elong_EF1B/ribsomal_bS6"/>
</dbReference>
<dbReference type="EMBL" id="JACHEK010000001">
    <property type="protein sequence ID" value="MBB6142333.1"/>
    <property type="molecule type" value="Genomic_DNA"/>
</dbReference>
<comment type="caution">
    <text evidence="1">The sequence shown here is derived from an EMBL/GenBank/DDBJ whole genome shotgun (WGS) entry which is preliminary data.</text>
</comment>
<keyword evidence="2" id="KW-1185">Reference proteome</keyword>
<accession>A0A841JM78</accession>